<evidence type="ECO:0000256" key="2">
    <source>
        <dbReference type="ARBA" id="ARBA00022448"/>
    </source>
</evidence>
<dbReference type="GO" id="GO:0015385">
    <property type="term" value="F:sodium:proton antiporter activity"/>
    <property type="evidence" value="ECO:0007669"/>
    <property type="project" value="InterPro"/>
</dbReference>
<feature type="transmembrane region" description="Helical" evidence="11">
    <location>
        <begin position="207"/>
        <end position="224"/>
    </location>
</feature>
<keyword evidence="8" id="KW-0406">Ion transport</keyword>
<proteinExistence type="predicted"/>
<keyword evidence="6 11" id="KW-1133">Transmembrane helix</keyword>
<evidence type="ECO:0000313" key="13">
    <source>
        <dbReference type="EMBL" id="AIY89598.1"/>
    </source>
</evidence>
<feature type="transmembrane region" description="Helical" evidence="11">
    <location>
        <begin position="109"/>
        <end position="129"/>
    </location>
</feature>
<evidence type="ECO:0000256" key="11">
    <source>
        <dbReference type="SAM" id="Phobius"/>
    </source>
</evidence>
<keyword evidence="2" id="KW-0813">Transport</keyword>
<gene>
    <name evidence="13" type="ORF">GACE_0545</name>
</gene>
<evidence type="ECO:0000256" key="6">
    <source>
        <dbReference type="ARBA" id="ARBA00022989"/>
    </source>
</evidence>
<comment type="subcellular location">
    <subcellularLocation>
        <location evidence="1">Cell membrane</location>
        <topology evidence="1">Multi-pass membrane protein</topology>
    </subcellularLocation>
</comment>
<evidence type="ECO:0000256" key="1">
    <source>
        <dbReference type="ARBA" id="ARBA00004651"/>
    </source>
</evidence>
<dbReference type="RefSeq" id="WP_048090964.1">
    <property type="nucleotide sequence ID" value="NZ_CP009552.1"/>
</dbReference>
<evidence type="ECO:0000256" key="10">
    <source>
        <dbReference type="ARBA" id="ARBA00023201"/>
    </source>
</evidence>
<feature type="transmembrane region" description="Helical" evidence="11">
    <location>
        <begin position="83"/>
        <end position="103"/>
    </location>
</feature>
<keyword evidence="4" id="KW-1003">Cell membrane</keyword>
<feature type="transmembrane region" description="Helical" evidence="11">
    <location>
        <begin position="6"/>
        <end position="24"/>
    </location>
</feature>
<feature type="transmembrane region" description="Helical" evidence="11">
    <location>
        <begin position="54"/>
        <end position="71"/>
    </location>
</feature>
<dbReference type="PANTHER" id="PTHR10110:SF195">
    <property type="entry name" value="NA(+)_H(+) ANTIPORTER NHAS2"/>
    <property type="match status" value="1"/>
</dbReference>
<feature type="transmembrane region" description="Helical" evidence="11">
    <location>
        <begin position="352"/>
        <end position="375"/>
    </location>
</feature>
<feature type="transmembrane region" description="Helical" evidence="11">
    <location>
        <begin position="149"/>
        <end position="166"/>
    </location>
</feature>
<keyword evidence="7" id="KW-0915">Sodium</keyword>
<organism evidence="13 14">
    <name type="scientific">Geoglobus acetivorans</name>
    <dbReference type="NCBI Taxonomy" id="565033"/>
    <lineage>
        <taxon>Archaea</taxon>
        <taxon>Methanobacteriati</taxon>
        <taxon>Methanobacteriota</taxon>
        <taxon>Archaeoglobi</taxon>
        <taxon>Archaeoglobales</taxon>
        <taxon>Archaeoglobaceae</taxon>
        <taxon>Geoglobus</taxon>
    </lineage>
</organism>
<dbReference type="AlphaFoldDB" id="A0A0A7GCL4"/>
<feature type="transmembrane region" description="Helical" evidence="11">
    <location>
        <begin position="31"/>
        <end position="48"/>
    </location>
</feature>
<keyword evidence="9 11" id="KW-0472">Membrane</keyword>
<dbReference type="Gene3D" id="1.20.1530.20">
    <property type="match status" value="1"/>
</dbReference>
<keyword evidence="3" id="KW-0050">Antiport</keyword>
<dbReference type="PANTHER" id="PTHR10110">
    <property type="entry name" value="SODIUM/HYDROGEN EXCHANGER"/>
    <property type="match status" value="1"/>
</dbReference>
<evidence type="ECO:0000313" key="14">
    <source>
        <dbReference type="Proteomes" id="UP000030624"/>
    </source>
</evidence>
<accession>A0A0A7GCL4</accession>
<evidence type="ECO:0000256" key="4">
    <source>
        <dbReference type="ARBA" id="ARBA00022475"/>
    </source>
</evidence>
<dbReference type="GO" id="GO:0005886">
    <property type="term" value="C:plasma membrane"/>
    <property type="evidence" value="ECO:0007669"/>
    <property type="project" value="UniProtKB-SubCell"/>
</dbReference>
<dbReference type="STRING" id="565033.GACE_0545"/>
<dbReference type="GeneID" id="24797149"/>
<dbReference type="EMBL" id="CP009552">
    <property type="protein sequence ID" value="AIY89598.1"/>
    <property type="molecule type" value="Genomic_DNA"/>
</dbReference>
<keyword evidence="5 11" id="KW-0812">Transmembrane</keyword>
<dbReference type="GO" id="GO:0051453">
    <property type="term" value="P:regulation of intracellular pH"/>
    <property type="evidence" value="ECO:0007669"/>
    <property type="project" value="TreeGrafter"/>
</dbReference>
<dbReference type="NCBIfam" id="TIGR00831">
    <property type="entry name" value="a_cpa1"/>
    <property type="match status" value="1"/>
</dbReference>
<dbReference type="Pfam" id="PF00999">
    <property type="entry name" value="Na_H_Exchanger"/>
    <property type="match status" value="1"/>
</dbReference>
<dbReference type="InterPro" id="IPR006153">
    <property type="entry name" value="Cation/H_exchanger_TM"/>
</dbReference>
<evidence type="ECO:0000259" key="12">
    <source>
        <dbReference type="Pfam" id="PF00999"/>
    </source>
</evidence>
<feature type="domain" description="Cation/H+ exchanger transmembrane" evidence="12">
    <location>
        <begin position="13"/>
        <end position="375"/>
    </location>
</feature>
<feature type="transmembrane region" description="Helical" evidence="11">
    <location>
        <begin position="230"/>
        <end position="248"/>
    </location>
</feature>
<keyword evidence="10" id="KW-0739">Sodium transport</keyword>
<feature type="transmembrane region" description="Helical" evidence="11">
    <location>
        <begin position="293"/>
        <end position="314"/>
    </location>
</feature>
<dbReference type="Proteomes" id="UP000030624">
    <property type="component" value="Chromosome"/>
</dbReference>
<feature type="transmembrane region" description="Helical" evidence="11">
    <location>
        <begin position="326"/>
        <end position="346"/>
    </location>
</feature>
<dbReference type="InterPro" id="IPR004705">
    <property type="entry name" value="Cation/H_exchanger_CPA1_bac"/>
</dbReference>
<feature type="transmembrane region" description="Helical" evidence="11">
    <location>
        <begin position="172"/>
        <end position="195"/>
    </location>
</feature>
<evidence type="ECO:0000256" key="9">
    <source>
        <dbReference type="ARBA" id="ARBA00023136"/>
    </source>
</evidence>
<evidence type="ECO:0000256" key="8">
    <source>
        <dbReference type="ARBA" id="ARBA00023065"/>
    </source>
</evidence>
<evidence type="ECO:0000256" key="7">
    <source>
        <dbReference type="ARBA" id="ARBA00023053"/>
    </source>
</evidence>
<reference evidence="13 14" key="1">
    <citation type="journal article" date="2015" name="Appl. Environ. Microbiol.">
        <title>The Geoglobus acetivorans genome: Fe(III) reduction, acetate utilization, autotrophic growth, and degradation of aromatic compounds in a hyperthermophilic archaeon.</title>
        <authorList>
            <person name="Mardanov A.V."/>
            <person name="Slododkina G.B."/>
            <person name="Slobodkin A.I."/>
            <person name="Beletsky A.V."/>
            <person name="Gavrilov S.N."/>
            <person name="Kublanov I.V."/>
            <person name="Bonch-Osmolovskaya E.A."/>
            <person name="Skryabin K.G."/>
            <person name="Ravin N.V."/>
        </authorList>
    </citation>
    <scope>NUCLEOTIDE SEQUENCE [LARGE SCALE GENOMIC DNA]</scope>
    <source>
        <strain evidence="13 14">SBH6</strain>
    </source>
</reference>
<dbReference type="GO" id="GO:0098719">
    <property type="term" value="P:sodium ion import across plasma membrane"/>
    <property type="evidence" value="ECO:0007669"/>
    <property type="project" value="TreeGrafter"/>
</dbReference>
<dbReference type="InterPro" id="IPR018422">
    <property type="entry name" value="Cation/H_exchanger_CPA1"/>
</dbReference>
<feature type="transmembrane region" description="Helical" evidence="11">
    <location>
        <begin position="260"/>
        <end position="281"/>
    </location>
</feature>
<dbReference type="eggNOG" id="arCOG01961">
    <property type="taxonomic scope" value="Archaea"/>
</dbReference>
<dbReference type="KEGG" id="gac:GACE_0545"/>
<dbReference type="GO" id="GO:0015386">
    <property type="term" value="F:potassium:proton antiporter activity"/>
    <property type="evidence" value="ECO:0007669"/>
    <property type="project" value="TreeGrafter"/>
</dbReference>
<evidence type="ECO:0000256" key="3">
    <source>
        <dbReference type="ARBA" id="ARBA00022449"/>
    </source>
</evidence>
<name>A0A0A7GCL4_GEOAI</name>
<protein>
    <submittedName>
        <fullName evidence="13">Na /H antiporter</fullName>
    </submittedName>
</protein>
<sequence>MDILVELLSLLLIAILIATAVKYIRVPYTIALVLVGIAVGLSGLFPPIQLTEELVFTLILPPLLFEGALAMDIGELRRNLKPILSLATLGLVVSILVTGYIVSLAGLPLLLALIFAAMASPTDPVSVLATFKKLGAPRKLTTIMEGESIINDGTAVVIYSILFGMLEGTSTLSQGVIEFFFVCVGGAIIGFLLGYSAHRLLRHIDDALIEVTLTVILAFGTFLVAESLGVSGVIAVVSAGLIAGNYGTEFSMSPTTRITLVNFWSAIVFIVNSLVFILIGLDTPVYRLADNLWLVGLAILAVLAGRAFVVYPTLTAFRMNLPWQNIVFWGGLHGTIPVALALSYEGPMREEIVSMVFGVVIFSLVIQGLSLDIYARRVFRKDESRAEYEELRARLYSIRKAMEEVSRMATRGEIDHEVAAQTIERLGKMAESVKAKLSVVVDREKIREEEYRKVWREVLEIRRSAVGELIRKGIIGEDAGGRVMREIDEELVELESGESE</sequence>
<dbReference type="HOGENOM" id="CLU_005912_8_1_2"/>
<dbReference type="InterPro" id="IPR038770">
    <property type="entry name" value="Na+/solute_symporter_sf"/>
</dbReference>
<evidence type="ECO:0000256" key="5">
    <source>
        <dbReference type="ARBA" id="ARBA00022692"/>
    </source>
</evidence>